<name>A0A1G6IVM6_9FIRM</name>
<dbReference type="Gene3D" id="3.40.630.190">
    <property type="entry name" value="LCP protein"/>
    <property type="match status" value="1"/>
</dbReference>
<feature type="compositionally biased region" description="Basic and acidic residues" evidence="2">
    <location>
        <begin position="370"/>
        <end position="390"/>
    </location>
</feature>
<evidence type="ECO:0000313" key="6">
    <source>
        <dbReference type="Proteomes" id="UP000198943"/>
    </source>
</evidence>
<evidence type="ECO:0000256" key="3">
    <source>
        <dbReference type="SAM" id="Phobius"/>
    </source>
</evidence>
<evidence type="ECO:0000256" key="2">
    <source>
        <dbReference type="SAM" id="MobiDB-lite"/>
    </source>
</evidence>
<keyword evidence="3" id="KW-1133">Transmembrane helix</keyword>
<dbReference type="Proteomes" id="UP000198943">
    <property type="component" value="Unassembled WGS sequence"/>
</dbReference>
<dbReference type="AlphaFoldDB" id="A0A1G6IVM6"/>
<accession>A0A1G6IVM6</accession>
<evidence type="ECO:0000256" key="1">
    <source>
        <dbReference type="ARBA" id="ARBA00006068"/>
    </source>
</evidence>
<comment type="similarity">
    <text evidence="1">Belongs to the LytR/CpsA/Psr (LCP) family.</text>
</comment>
<feature type="region of interest" description="Disordered" evidence="2">
    <location>
        <begin position="331"/>
        <end position="455"/>
    </location>
</feature>
<organism evidence="5 6">
    <name type="scientific">Succiniclasticum ruminis</name>
    <dbReference type="NCBI Taxonomy" id="40841"/>
    <lineage>
        <taxon>Bacteria</taxon>
        <taxon>Bacillati</taxon>
        <taxon>Bacillota</taxon>
        <taxon>Negativicutes</taxon>
        <taxon>Acidaminococcales</taxon>
        <taxon>Acidaminococcaceae</taxon>
        <taxon>Succiniclasticum</taxon>
    </lineage>
</organism>
<dbReference type="PANTHER" id="PTHR33392">
    <property type="entry name" value="POLYISOPRENYL-TEICHOIC ACID--PEPTIDOGLYCAN TEICHOIC ACID TRANSFERASE TAGU"/>
    <property type="match status" value="1"/>
</dbReference>
<gene>
    <name evidence="5" type="ORF">SAMN04487864_102240</name>
</gene>
<dbReference type="InterPro" id="IPR004474">
    <property type="entry name" value="LytR_CpsA_psr"/>
</dbReference>
<keyword evidence="3" id="KW-0472">Membrane</keyword>
<dbReference type="PANTHER" id="PTHR33392:SF6">
    <property type="entry name" value="POLYISOPRENYL-TEICHOIC ACID--PEPTIDOGLYCAN TEICHOIC ACID TRANSFERASE TAGU"/>
    <property type="match status" value="1"/>
</dbReference>
<dbReference type="OrthoDB" id="9782542at2"/>
<evidence type="ECO:0000259" key="4">
    <source>
        <dbReference type="Pfam" id="PF03816"/>
    </source>
</evidence>
<dbReference type="NCBIfam" id="TIGR00350">
    <property type="entry name" value="lytR_cpsA_psr"/>
    <property type="match status" value="1"/>
</dbReference>
<sequence length="455" mass="50506">MNSENRNGNNTEHDNRHYHPSKRRRMRWGRLFLLLIILAVLLTSVFWGSVWVYTNIINAPEKKVVAADPAIEKDEKLNQRINVLLLGIDDGDSEADKSEPKRTDAMIVASFDPKDHKISLISLPRDTMVILPGHTQYEKLNSAYTYGGVAMAKQTIANLLRIPIHYYALANWQGFIEIINLIGGVDLYVDKDMRYEDPYAKLKIDIKHGYQHLDGEKSGQYVRFRSDELGDIGRVQRQQKFLKALGLQMFSIENITKIPKLLSTAKQYIETDMDTVTMLKAARSFNIMSDNNIRSGMLYGNFYDSPSSGISYWRANRADIEKSLKEVDIPFMTMSGGPGDGDPVEGVDALGEGSNSDSRRSADAAAARRSSSDTKKKAAEVRRSESEKRTTSQQKSSSSSGSSSSVSGSSKSSSTVSSTPKPSVSSEPKPAPKKNAPPVIRKPVVSNRPQPAPKN</sequence>
<dbReference type="InterPro" id="IPR050922">
    <property type="entry name" value="LytR/CpsA/Psr_CW_biosynth"/>
</dbReference>
<protein>
    <submittedName>
        <fullName evidence="5">Transcriptional attenuator, LytR family</fullName>
    </submittedName>
</protein>
<feature type="compositionally biased region" description="Polar residues" evidence="2">
    <location>
        <begin position="1"/>
        <end position="10"/>
    </location>
</feature>
<dbReference type="Pfam" id="PF03816">
    <property type="entry name" value="LytR_cpsA_psr"/>
    <property type="match status" value="1"/>
</dbReference>
<reference evidence="6" key="1">
    <citation type="submission" date="2016-10" db="EMBL/GenBank/DDBJ databases">
        <authorList>
            <person name="Varghese N."/>
            <person name="Submissions S."/>
        </authorList>
    </citation>
    <scope>NUCLEOTIDE SEQUENCE [LARGE SCALE GENOMIC DNA]</scope>
    <source>
        <strain evidence="6">DSM 11005</strain>
    </source>
</reference>
<dbReference type="RefSeq" id="WP_093729403.1">
    <property type="nucleotide sequence ID" value="NZ_FMYW01000002.1"/>
</dbReference>
<feature type="compositionally biased region" description="Low complexity" evidence="2">
    <location>
        <begin position="391"/>
        <end position="438"/>
    </location>
</feature>
<keyword evidence="3" id="KW-0812">Transmembrane</keyword>
<feature type="transmembrane region" description="Helical" evidence="3">
    <location>
        <begin position="31"/>
        <end position="53"/>
    </location>
</feature>
<keyword evidence="6" id="KW-1185">Reference proteome</keyword>
<dbReference type="EMBL" id="FMYW01000002">
    <property type="protein sequence ID" value="SDC10524.1"/>
    <property type="molecule type" value="Genomic_DNA"/>
</dbReference>
<proteinExistence type="inferred from homology"/>
<evidence type="ECO:0000313" key="5">
    <source>
        <dbReference type="EMBL" id="SDC10524.1"/>
    </source>
</evidence>
<feature type="region of interest" description="Disordered" evidence="2">
    <location>
        <begin position="1"/>
        <end position="20"/>
    </location>
</feature>
<feature type="domain" description="Cell envelope-related transcriptional attenuator" evidence="4">
    <location>
        <begin position="102"/>
        <end position="249"/>
    </location>
</feature>